<name>A0A6J6JUH5_9ZZZZ</name>
<feature type="transmembrane region" description="Helical" evidence="1">
    <location>
        <begin position="189"/>
        <end position="207"/>
    </location>
</feature>
<evidence type="ECO:0000313" key="4">
    <source>
        <dbReference type="EMBL" id="CAB4640696.1"/>
    </source>
</evidence>
<organism evidence="4">
    <name type="scientific">freshwater metagenome</name>
    <dbReference type="NCBI Taxonomy" id="449393"/>
    <lineage>
        <taxon>unclassified sequences</taxon>
        <taxon>metagenomes</taxon>
        <taxon>ecological metagenomes</taxon>
    </lineage>
</organism>
<accession>A0A6J6JUH5</accession>
<dbReference type="PANTHER" id="PTHR30590">
    <property type="entry name" value="INNER MEMBRANE PROTEIN"/>
    <property type="match status" value="1"/>
</dbReference>
<protein>
    <submittedName>
        <fullName evidence="4">Unannotated protein</fullName>
    </submittedName>
</protein>
<dbReference type="AlphaFoldDB" id="A0A6J6JUH5"/>
<dbReference type="PANTHER" id="PTHR30590:SF3">
    <property type="entry name" value="HYPOTHETICAL MEMBRANE SPANNING PROTEIN"/>
    <property type="match status" value="1"/>
</dbReference>
<feature type="transmembrane region" description="Helical" evidence="1">
    <location>
        <begin position="12"/>
        <end position="28"/>
    </location>
</feature>
<gene>
    <name evidence="4" type="ORF">UFOPK2166_00179</name>
</gene>
<evidence type="ECO:0000256" key="1">
    <source>
        <dbReference type="SAM" id="Phobius"/>
    </source>
</evidence>
<reference evidence="4" key="1">
    <citation type="submission" date="2020-05" db="EMBL/GenBank/DDBJ databases">
        <authorList>
            <person name="Chiriac C."/>
            <person name="Salcher M."/>
            <person name="Ghai R."/>
            <person name="Kavagutti S V."/>
        </authorList>
    </citation>
    <scope>NUCLEOTIDE SEQUENCE</scope>
</reference>
<dbReference type="EMBL" id="CAEZWB010000011">
    <property type="protein sequence ID" value="CAB4640696.1"/>
    <property type="molecule type" value="Genomic_DNA"/>
</dbReference>
<dbReference type="Pfam" id="PF07786">
    <property type="entry name" value="HGSNAT_cat"/>
    <property type="match status" value="1"/>
</dbReference>
<keyword evidence="1" id="KW-0812">Transmembrane</keyword>
<dbReference type="InterPro" id="IPR012429">
    <property type="entry name" value="HGSNAT_cat"/>
</dbReference>
<keyword evidence="1" id="KW-0472">Membrane</keyword>
<feature type="transmembrane region" description="Helical" evidence="1">
    <location>
        <begin position="135"/>
        <end position="153"/>
    </location>
</feature>
<dbReference type="InterPro" id="IPR007349">
    <property type="entry name" value="DUF418"/>
</dbReference>
<sequence>MSTRTPSLDVARAIALIGVVVMNYHAYLNPKTAYFQVAPSIWDRAFNPLSGILTSRFAAAFVLIAGIGVSLMTNRAREAGNVEAIRATRLVLLRRGFLLYVVGYGLQWIWPGTILFYYGAYFMLASLLVAKRAHVLAAIAALCVAFAAALSVWRANEMLAGNLTSWLSPNPNTPRNLLIRTFLDYTHPVFPWFAFFCVGMILGRSWGRFALYRIRLLGVSLAVLVVAHGLRAVLTPEITTTTSQHLRKAMVSTQPFDRGALYFVGTLATVLCLLACISWVVDSVPTHWFTEWLARAGQMSLSIYLAHVVFFNLVVNRLHWVRSTGLDTSLTLSLAFYVVALTTASWWVSRYGRGPAERAYRFFGG</sequence>
<feature type="transmembrane region" description="Helical" evidence="1">
    <location>
        <begin position="330"/>
        <end position="348"/>
    </location>
</feature>
<dbReference type="Pfam" id="PF04235">
    <property type="entry name" value="DUF418"/>
    <property type="match status" value="1"/>
</dbReference>
<evidence type="ECO:0000259" key="2">
    <source>
        <dbReference type="Pfam" id="PF04235"/>
    </source>
</evidence>
<feature type="transmembrane region" description="Helical" evidence="1">
    <location>
        <begin position="48"/>
        <end position="72"/>
    </location>
</feature>
<feature type="transmembrane region" description="Helical" evidence="1">
    <location>
        <begin position="260"/>
        <end position="281"/>
    </location>
</feature>
<feature type="domain" description="Heparan-alpha-glucosaminide N-acetyltransferase catalytic" evidence="3">
    <location>
        <begin position="4"/>
        <end position="206"/>
    </location>
</feature>
<keyword evidence="1" id="KW-1133">Transmembrane helix</keyword>
<feature type="transmembrane region" description="Helical" evidence="1">
    <location>
        <begin position="301"/>
        <end position="318"/>
    </location>
</feature>
<dbReference type="InterPro" id="IPR052529">
    <property type="entry name" value="Bact_Transport_Assoc"/>
</dbReference>
<feature type="transmembrane region" description="Helical" evidence="1">
    <location>
        <begin position="214"/>
        <end position="234"/>
    </location>
</feature>
<evidence type="ECO:0000259" key="3">
    <source>
        <dbReference type="Pfam" id="PF07786"/>
    </source>
</evidence>
<proteinExistence type="predicted"/>
<feature type="domain" description="DUF418" evidence="2">
    <location>
        <begin position="250"/>
        <end position="361"/>
    </location>
</feature>